<keyword evidence="1" id="KW-0812">Transmembrane</keyword>
<dbReference type="OrthoDB" id="9814445at2"/>
<dbReference type="InterPro" id="IPR003425">
    <property type="entry name" value="CCB3/YggT"/>
</dbReference>
<dbReference type="AlphaFoldDB" id="A0A1B3ZG58"/>
<dbReference type="Pfam" id="PF02325">
    <property type="entry name" value="CCB3_YggT"/>
    <property type="match status" value="1"/>
</dbReference>
<dbReference type="EMBL" id="CP014168">
    <property type="protein sequence ID" value="AOH86417.1"/>
    <property type="molecule type" value="Genomic_DNA"/>
</dbReference>
<keyword evidence="3" id="KW-1185">Reference proteome</keyword>
<dbReference type="GO" id="GO:0016020">
    <property type="term" value="C:membrane"/>
    <property type="evidence" value="ECO:0007669"/>
    <property type="project" value="InterPro"/>
</dbReference>
<reference evidence="2 3" key="1">
    <citation type="submission" date="2016-01" db="EMBL/GenBank/DDBJ databases">
        <title>Complete genome and mega plasmid sequence of Sphingomonas panacis DCY99 elicits systemic resistance in rice to Xanthomonas oryzae.</title>
        <authorList>
            <person name="Kim Y.J."/>
            <person name="Yang D.C."/>
            <person name="Sing P."/>
        </authorList>
    </citation>
    <scope>NUCLEOTIDE SEQUENCE [LARGE SCALE GENOMIC DNA]</scope>
    <source>
        <strain evidence="2 3">DCY99</strain>
    </source>
</reference>
<evidence type="ECO:0000313" key="3">
    <source>
        <dbReference type="Proteomes" id="UP000094256"/>
    </source>
</evidence>
<protein>
    <submittedName>
        <fullName evidence="2">Osmotic-shock protein</fullName>
    </submittedName>
</protein>
<keyword evidence="1" id="KW-1133">Transmembrane helix</keyword>
<evidence type="ECO:0000256" key="1">
    <source>
        <dbReference type="SAM" id="Phobius"/>
    </source>
</evidence>
<feature type="transmembrane region" description="Helical" evidence="1">
    <location>
        <begin position="12"/>
        <end position="32"/>
    </location>
</feature>
<proteinExistence type="predicted"/>
<keyword evidence="1" id="KW-0472">Membrane</keyword>
<name>A0A1B3ZG58_9SPHN</name>
<dbReference type="Proteomes" id="UP000094256">
    <property type="component" value="Chromosome"/>
</dbReference>
<organism evidence="2 3">
    <name type="scientific">Sphingomonas panacis</name>
    <dbReference type="NCBI Taxonomy" id="1560345"/>
    <lineage>
        <taxon>Bacteria</taxon>
        <taxon>Pseudomonadati</taxon>
        <taxon>Pseudomonadota</taxon>
        <taxon>Alphaproteobacteria</taxon>
        <taxon>Sphingomonadales</taxon>
        <taxon>Sphingomonadaceae</taxon>
        <taxon>Sphingomonas</taxon>
    </lineage>
</organism>
<evidence type="ECO:0000313" key="2">
    <source>
        <dbReference type="EMBL" id="AOH86417.1"/>
    </source>
</evidence>
<sequence>MLLNIVQILLDVASFIIIVQFILSLLISFNVVNTTNEVVRSLDRGLTVITEPVYRPIRRMLPATGAIDFAPLVVLILIRILDLAVLPWLYGLAVSAG</sequence>
<feature type="transmembrane region" description="Helical" evidence="1">
    <location>
        <begin position="69"/>
        <end position="90"/>
    </location>
</feature>
<accession>A0A1B3ZG58</accession>
<dbReference type="STRING" id="1560345.AWL63_01425"/>
<dbReference type="KEGG" id="span:AWL63_01425"/>
<gene>
    <name evidence="2" type="ORF">AWL63_01425</name>
</gene>